<keyword evidence="5 13" id="KW-0964">Secreted</keyword>
<dbReference type="Proteomes" id="UP000054516">
    <property type="component" value="Unassembled WGS sequence"/>
</dbReference>
<feature type="chain" id="PRO_5011815853" description="Cutinase" evidence="13">
    <location>
        <begin position="17"/>
        <end position="236"/>
    </location>
</feature>
<dbReference type="STRING" id="77044.A0A1S8AAE9"/>
<keyword evidence="6 13" id="KW-0732">Signal</keyword>
<dbReference type="InterPro" id="IPR043580">
    <property type="entry name" value="CUTINASE_1"/>
</dbReference>
<evidence type="ECO:0000313" key="14">
    <source>
        <dbReference type="EMBL" id="GAW27086.1"/>
    </source>
</evidence>
<proteinExistence type="inferred from homology"/>
<evidence type="ECO:0000256" key="12">
    <source>
        <dbReference type="PIRSR" id="PIRSR611150-2"/>
    </source>
</evidence>
<evidence type="ECO:0000256" key="7">
    <source>
        <dbReference type="ARBA" id="ARBA00022801"/>
    </source>
</evidence>
<dbReference type="PROSITE" id="PS00155">
    <property type="entry name" value="CUTINASE_1"/>
    <property type="match status" value="1"/>
</dbReference>
<dbReference type="Gene3D" id="3.40.50.1820">
    <property type="entry name" value="alpha/beta hydrolase"/>
    <property type="match status" value="1"/>
</dbReference>
<keyword evidence="4 13" id="KW-0719">Serine esterase</keyword>
<feature type="active site" description="Nucleophile" evidence="11">
    <location>
        <position position="146"/>
    </location>
</feature>
<evidence type="ECO:0000256" key="9">
    <source>
        <dbReference type="ARBA" id="ARBA00023157"/>
    </source>
</evidence>
<feature type="disulfide bond" evidence="12">
    <location>
        <begin position="197"/>
        <end position="205"/>
    </location>
</feature>
<dbReference type="PRINTS" id="PR00129">
    <property type="entry name" value="CUTINASE"/>
</dbReference>
<dbReference type="SMART" id="SM01110">
    <property type="entry name" value="Cutinase"/>
    <property type="match status" value="1"/>
</dbReference>
<organism evidence="14">
    <name type="scientific">Rosellinia necatrix</name>
    <name type="common">White root-rot fungus</name>
    <dbReference type="NCBI Taxonomy" id="77044"/>
    <lineage>
        <taxon>Eukaryota</taxon>
        <taxon>Fungi</taxon>
        <taxon>Dikarya</taxon>
        <taxon>Ascomycota</taxon>
        <taxon>Pezizomycotina</taxon>
        <taxon>Sordariomycetes</taxon>
        <taxon>Xylariomycetidae</taxon>
        <taxon>Xylariales</taxon>
        <taxon>Xylariaceae</taxon>
        <taxon>Rosellinia</taxon>
    </lineage>
</organism>
<keyword evidence="15" id="KW-1185">Reference proteome</keyword>
<dbReference type="GO" id="GO:0050525">
    <property type="term" value="F:cutinase activity"/>
    <property type="evidence" value="ECO:0007669"/>
    <property type="project" value="UniProtKB-UniRule"/>
</dbReference>
<evidence type="ECO:0000256" key="1">
    <source>
        <dbReference type="ARBA" id="ARBA00004613"/>
    </source>
</evidence>
<dbReference type="EMBL" id="DF977515">
    <property type="protein sequence ID" value="GAW27086.1"/>
    <property type="molecule type" value="Genomic_DNA"/>
</dbReference>
<evidence type="ECO:0000256" key="2">
    <source>
        <dbReference type="ARBA" id="ARBA00007534"/>
    </source>
</evidence>
<dbReference type="InterPro" id="IPR029058">
    <property type="entry name" value="AB_hydrolase_fold"/>
</dbReference>
<dbReference type="GO" id="GO:0016052">
    <property type="term" value="P:carbohydrate catabolic process"/>
    <property type="evidence" value="ECO:0007669"/>
    <property type="project" value="TreeGrafter"/>
</dbReference>
<evidence type="ECO:0000256" key="8">
    <source>
        <dbReference type="ARBA" id="ARBA00023026"/>
    </source>
</evidence>
<keyword evidence="9 12" id="KW-1015">Disulfide bond</keyword>
<protein>
    <recommendedName>
        <fullName evidence="3 13">Cutinase</fullName>
        <ecNumber evidence="3 13">3.1.1.74</ecNumber>
    </recommendedName>
</protein>
<dbReference type="GO" id="GO:0005576">
    <property type="term" value="C:extracellular region"/>
    <property type="evidence" value="ECO:0007669"/>
    <property type="project" value="UniProtKB-SubCell"/>
</dbReference>
<reference evidence="14" key="1">
    <citation type="submission" date="2016-03" db="EMBL/GenBank/DDBJ databases">
        <title>Draft genome sequence of Rosellinia necatrix.</title>
        <authorList>
            <person name="Kanematsu S."/>
        </authorList>
    </citation>
    <scope>NUCLEOTIDE SEQUENCE [LARGE SCALE GENOMIC DNA]</scope>
    <source>
        <strain evidence="14">W97</strain>
    </source>
</reference>
<evidence type="ECO:0000256" key="10">
    <source>
        <dbReference type="ARBA" id="ARBA00034045"/>
    </source>
</evidence>
<gene>
    <name evidence="14" type="ORF">SAMD00023353_7000020</name>
</gene>
<evidence type="ECO:0000256" key="4">
    <source>
        <dbReference type="ARBA" id="ARBA00022487"/>
    </source>
</evidence>
<dbReference type="AlphaFoldDB" id="A0A1S8AAE9"/>
<dbReference type="PANTHER" id="PTHR48250">
    <property type="entry name" value="CUTINASE 2-RELATED"/>
    <property type="match status" value="1"/>
</dbReference>
<comment type="similarity">
    <text evidence="2 13">Belongs to the cutinase family.</text>
</comment>
<dbReference type="PANTHER" id="PTHR48250:SF3">
    <property type="entry name" value="CUTINASE 1-RELATED"/>
    <property type="match status" value="1"/>
</dbReference>
<keyword evidence="8" id="KW-0843">Virulence</keyword>
<evidence type="ECO:0000256" key="3">
    <source>
        <dbReference type="ARBA" id="ARBA00013095"/>
    </source>
</evidence>
<dbReference type="OrthoDB" id="3225429at2759"/>
<evidence type="ECO:0000313" key="15">
    <source>
        <dbReference type="Proteomes" id="UP000054516"/>
    </source>
</evidence>
<comment type="subcellular location">
    <subcellularLocation>
        <location evidence="1 13">Secreted</location>
    </subcellularLocation>
</comment>
<feature type="active site" description="Proton donor/acceptor" evidence="11">
    <location>
        <position position="217"/>
    </location>
</feature>
<dbReference type="OMA" id="HLTYGLR"/>
<evidence type="ECO:0000256" key="5">
    <source>
        <dbReference type="ARBA" id="ARBA00022525"/>
    </source>
</evidence>
<dbReference type="InterPro" id="IPR011150">
    <property type="entry name" value="Cutinase_monf"/>
</dbReference>
<feature type="signal peptide" evidence="13">
    <location>
        <begin position="1"/>
        <end position="16"/>
    </location>
</feature>
<feature type="disulfide bond" evidence="12">
    <location>
        <begin position="58"/>
        <end position="135"/>
    </location>
</feature>
<feature type="active site" evidence="11">
    <location>
        <position position="202"/>
    </location>
</feature>
<evidence type="ECO:0000256" key="6">
    <source>
        <dbReference type="ARBA" id="ARBA00022729"/>
    </source>
</evidence>
<dbReference type="Pfam" id="PF01083">
    <property type="entry name" value="Cutinase"/>
    <property type="match status" value="1"/>
</dbReference>
<keyword evidence="7 13" id="KW-0378">Hydrolase</keyword>
<dbReference type="InterPro" id="IPR000675">
    <property type="entry name" value="Cutinase/axe"/>
</dbReference>
<evidence type="ECO:0000256" key="13">
    <source>
        <dbReference type="RuleBase" id="RU361263"/>
    </source>
</evidence>
<sequence length="236" mass="23924">MRFAAVLALAASAVLANPIAVPAAEAEAEAGAGAGAGTSLAARQLTDAVANELTSGPCRDVIFIFARGSTEIGNMGTIVGPGVADQLKKRLGAGRVAVQGVNYAALISTNYLPGGTDAVSVAAMKTLFNTADTKCPDSQIVVGGYSQGGAVTHRAMEDLSSGVKSKIQAVVLFGDTQKLRDGNQVPGFPTSQTKFFCANGLDQVCNGVLTAAVLAPHLSYGLNAAEAGDWLADRVN</sequence>
<accession>A0A1S8AAE9</accession>
<name>A0A1S8AAE9_ROSNE</name>
<dbReference type="FunFam" id="3.40.50.1820:FF:000235">
    <property type="entry name" value="Cutinase 1"/>
    <property type="match status" value="1"/>
</dbReference>
<comment type="function">
    <text evidence="13">Catalyzes the hydrolysis of complex carboxylic polyesters found in the cell wall of plants. Degrades cutin, a macromolecule that forms the structure of the plant cuticle.</text>
</comment>
<evidence type="ECO:0000256" key="11">
    <source>
        <dbReference type="PIRSR" id="PIRSR611150-1"/>
    </source>
</evidence>
<comment type="catalytic activity">
    <reaction evidence="10 13">
        <text>cutin + H2O = cutin monomers.</text>
        <dbReference type="EC" id="3.1.1.74"/>
    </reaction>
</comment>
<dbReference type="EC" id="3.1.1.74" evidence="3 13"/>
<dbReference type="SUPFAM" id="SSF53474">
    <property type="entry name" value="alpha/beta-Hydrolases"/>
    <property type="match status" value="1"/>
</dbReference>